<dbReference type="GO" id="GO:0003676">
    <property type="term" value="F:nucleic acid binding"/>
    <property type="evidence" value="ECO:0007669"/>
    <property type="project" value="InterPro"/>
</dbReference>
<dbReference type="InterPro" id="IPR035979">
    <property type="entry name" value="RBD_domain_sf"/>
</dbReference>
<dbReference type="Proteomes" id="UP001215598">
    <property type="component" value="Unassembled WGS sequence"/>
</dbReference>
<dbReference type="SUPFAM" id="SSF54928">
    <property type="entry name" value="RNA-binding domain, RBD"/>
    <property type="match status" value="1"/>
</dbReference>
<dbReference type="InterPro" id="IPR012677">
    <property type="entry name" value="Nucleotide-bd_a/b_plait_sf"/>
</dbReference>
<dbReference type="Gene3D" id="3.30.70.330">
    <property type="match status" value="1"/>
</dbReference>
<protein>
    <recommendedName>
        <fullName evidence="4">RRM domain-containing protein</fullName>
    </recommendedName>
</protein>
<reference evidence="2" key="1">
    <citation type="submission" date="2023-03" db="EMBL/GenBank/DDBJ databases">
        <title>Massive genome expansion in bonnet fungi (Mycena s.s.) driven by repeated elements and novel gene families across ecological guilds.</title>
        <authorList>
            <consortium name="Lawrence Berkeley National Laboratory"/>
            <person name="Harder C.B."/>
            <person name="Miyauchi S."/>
            <person name="Viragh M."/>
            <person name="Kuo A."/>
            <person name="Thoen E."/>
            <person name="Andreopoulos B."/>
            <person name="Lu D."/>
            <person name="Skrede I."/>
            <person name="Drula E."/>
            <person name="Henrissat B."/>
            <person name="Morin E."/>
            <person name="Kohler A."/>
            <person name="Barry K."/>
            <person name="LaButti K."/>
            <person name="Morin E."/>
            <person name="Salamov A."/>
            <person name="Lipzen A."/>
            <person name="Mereny Z."/>
            <person name="Hegedus B."/>
            <person name="Baldrian P."/>
            <person name="Stursova M."/>
            <person name="Weitz H."/>
            <person name="Taylor A."/>
            <person name="Grigoriev I.V."/>
            <person name="Nagy L.G."/>
            <person name="Martin F."/>
            <person name="Kauserud H."/>
        </authorList>
    </citation>
    <scope>NUCLEOTIDE SEQUENCE</scope>
    <source>
        <strain evidence="2">CBHHK182m</strain>
    </source>
</reference>
<gene>
    <name evidence="2" type="ORF">B0H16DRAFT_1462859</name>
</gene>
<evidence type="ECO:0000256" key="1">
    <source>
        <dbReference type="SAM" id="MobiDB-lite"/>
    </source>
</evidence>
<feature type="compositionally biased region" description="Polar residues" evidence="1">
    <location>
        <begin position="1"/>
        <end position="20"/>
    </location>
</feature>
<keyword evidence="3" id="KW-1185">Reference proteome</keyword>
<accession>A0AAD7INI0</accession>
<dbReference type="EMBL" id="JARKIB010000083">
    <property type="protein sequence ID" value="KAJ7745358.1"/>
    <property type="molecule type" value="Genomic_DNA"/>
</dbReference>
<evidence type="ECO:0000313" key="2">
    <source>
        <dbReference type="EMBL" id="KAJ7745358.1"/>
    </source>
</evidence>
<dbReference type="AlphaFoldDB" id="A0AAD7INI0"/>
<evidence type="ECO:0000313" key="3">
    <source>
        <dbReference type="Proteomes" id="UP001215598"/>
    </source>
</evidence>
<feature type="compositionally biased region" description="Low complexity" evidence="1">
    <location>
        <begin position="21"/>
        <end position="31"/>
    </location>
</feature>
<feature type="region of interest" description="Disordered" evidence="1">
    <location>
        <begin position="1"/>
        <end position="34"/>
    </location>
</feature>
<proteinExistence type="predicted"/>
<evidence type="ECO:0008006" key="4">
    <source>
        <dbReference type="Google" id="ProtNLM"/>
    </source>
</evidence>
<organism evidence="2 3">
    <name type="scientific">Mycena metata</name>
    <dbReference type="NCBI Taxonomy" id="1033252"/>
    <lineage>
        <taxon>Eukaryota</taxon>
        <taxon>Fungi</taxon>
        <taxon>Dikarya</taxon>
        <taxon>Basidiomycota</taxon>
        <taxon>Agaricomycotina</taxon>
        <taxon>Agaricomycetes</taxon>
        <taxon>Agaricomycetidae</taxon>
        <taxon>Agaricales</taxon>
        <taxon>Marasmiineae</taxon>
        <taxon>Mycenaceae</taxon>
        <taxon>Mycena</taxon>
    </lineage>
</organism>
<comment type="caution">
    <text evidence="2">The sequence shown here is derived from an EMBL/GenBank/DDBJ whole genome shotgun (WGS) entry which is preliminary data.</text>
</comment>
<sequence>MQPTTNTTSTAQPGGNQNLTQQQQQQQQQQQAFSPLQRLSSLNVNIPAAQAVYTTILTPARFAPLVMSPGGAPQAGRTVYIGNLPPSANVDELLNLVPRRDARGQAVGMRNGMDAPESGSGEKMNELASAFRPRTGMGGVSSSILVSCSWRK</sequence>
<name>A0AAD7INI0_9AGAR</name>